<organism evidence="5">
    <name type="scientific">marine sediment metagenome</name>
    <dbReference type="NCBI Taxonomy" id="412755"/>
    <lineage>
        <taxon>unclassified sequences</taxon>
        <taxon>metagenomes</taxon>
        <taxon>ecological metagenomes</taxon>
    </lineage>
</organism>
<dbReference type="AlphaFoldDB" id="X1LWM3"/>
<dbReference type="PRINTS" id="PR00834">
    <property type="entry name" value="PROTEASES2C"/>
</dbReference>
<dbReference type="InterPro" id="IPR001254">
    <property type="entry name" value="Trypsin_dom"/>
</dbReference>
<sequence>GIISGLGVSIPASEVQTLYDLIQTDAAINPGNSGGPLVNMAGEVIGITSAKISQVGVEGMGYAISSNVAIPVIEELVRTGYVVRPWLGVEGLLTVDSSVASYFRLSVDKGVLVRGVTANSPAAAAGLEPGDVIVSLGDKEVTNVEELRLVIHDSQVGQKIKITFWRGDSKGNTEATLAESPPPF</sequence>
<dbReference type="InterPro" id="IPR001478">
    <property type="entry name" value="PDZ"/>
</dbReference>
<evidence type="ECO:0000256" key="2">
    <source>
        <dbReference type="ARBA" id="ARBA00022670"/>
    </source>
</evidence>
<comment type="caution">
    <text evidence="5">The sequence shown here is derived from an EMBL/GenBank/DDBJ whole genome shotgun (WGS) entry which is preliminary data.</text>
</comment>
<dbReference type="SUPFAM" id="SSF50494">
    <property type="entry name" value="Trypsin-like serine proteases"/>
    <property type="match status" value="1"/>
</dbReference>
<dbReference type="PANTHER" id="PTHR43343:SF3">
    <property type="entry name" value="PROTEASE DO-LIKE 8, CHLOROPLASTIC"/>
    <property type="match status" value="1"/>
</dbReference>
<feature type="non-terminal residue" evidence="5">
    <location>
        <position position="1"/>
    </location>
</feature>
<accession>X1LWM3</accession>
<dbReference type="Pfam" id="PF00089">
    <property type="entry name" value="Trypsin"/>
    <property type="match status" value="1"/>
</dbReference>
<dbReference type="InterPro" id="IPR001940">
    <property type="entry name" value="Peptidase_S1C"/>
</dbReference>
<evidence type="ECO:0000259" key="4">
    <source>
        <dbReference type="PROSITE" id="PS50106"/>
    </source>
</evidence>
<dbReference type="Pfam" id="PF13180">
    <property type="entry name" value="PDZ_2"/>
    <property type="match status" value="1"/>
</dbReference>
<dbReference type="InterPro" id="IPR009003">
    <property type="entry name" value="Peptidase_S1_PA"/>
</dbReference>
<feature type="domain" description="PDZ" evidence="4">
    <location>
        <begin position="92"/>
        <end position="168"/>
    </location>
</feature>
<evidence type="ECO:0000256" key="3">
    <source>
        <dbReference type="ARBA" id="ARBA00022801"/>
    </source>
</evidence>
<dbReference type="PROSITE" id="PS50106">
    <property type="entry name" value="PDZ"/>
    <property type="match status" value="1"/>
</dbReference>
<dbReference type="GO" id="GO:0004252">
    <property type="term" value="F:serine-type endopeptidase activity"/>
    <property type="evidence" value="ECO:0007669"/>
    <property type="project" value="InterPro"/>
</dbReference>
<dbReference type="InterPro" id="IPR051201">
    <property type="entry name" value="Chloro_Bact_Ser_Proteases"/>
</dbReference>
<evidence type="ECO:0000313" key="5">
    <source>
        <dbReference type="EMBL" id="GAI10206.1"/>
    </source>
</evidence>
<dbReference type="Gene3D" id="2.30.42.10">
    <property type="match status" value="1"/>
</dbReference>
<dbReference type="EMBL" id="BARV01008941">
    <property type="protein sequence ID" value="GAI10206.1"/>
    <property type="molecule type" value="Genomic_DNA"/>
</dbReference>
<dbReference type="Gene3D" id="2.40.10.10">
    <property type="entry name" value="Trypsin-like serine proteases"/>
    <property type="match status" value="1"/>
</dbReference>
<name>X1LWM3_9ZZZZ</name>
<keyword evidence="3" id="KW-0378">Hydrolase</keyword>
<dbReference type="PANTHER" id="PTHR43343">
    <property type="entry name" value="PEPTIDASE S12"/>
    <property type="match status" value="1"/>
</dbReference>
<keyword evidence="2" id="KW-0645">Protease</keyword>
<dbReference type="SUPFAM" id="SSF50156">
    <property type="entry name" value="PDZ domain-like"/>
    <property type="match status" value="1"/>
</dbReference>
<reference evidence="5" key="1">
    <citation type="journal article" date="2014" name="Front. Microbiol.">
        <title>High frequency of phylogenetically diverse reductive dehalogenase-homologous genes in deep subseafloor sedimentary metagenomes.</title>
        <authorList>
            <person name="Kawai M."/>
            <person name="Futagami T."/>
            <person name="Toyoda A."/>
            <person name="Takaki Y."/>
            <person name="Nishi S."/>
            <person name="Hori S."/>
            <person name="Arai W."/>
            <person name="Tsubouchi T."/>
            <person name="Morono Y."/>
            <person name="Uchiyama I."/>
            <person name="Ito T."/>
            <person name="Fujiyama A."/>
            <person name="Inagaki F."/>
            <person name="Takami H."/>
        </authorList>
    </citation>
    <scope>NUCLEOTIDE SEQUENCE</scope>
    <source>
        <strain evidence="5">Expedition CK06-06</strain>
    </source>
</reference>
<protein>
    <recommendedName>
        <fullName evidence="4">PDZ domain-containing protein</fullName>
    </recommendedName>
</protein>
<evidence type="ECO:0000256" key="1">
    <source>
        <dbReference type="ARBA" id="ARBA00010541"/>
    </source>
</evidence>
<dbReference type="InterPro" id="IPR043504">
    <property type="entry name" value="Peptidase_S1_PA_chymotrypsin"/>
</dbReference>
<proteinExistence type="inferred from homology"/>
<dbReference type="GO" id="GO:0006508">
    <property type="term" value="P:proteolysis"/>
    <property type="evidence" value="ECO:0007669"/>
    <property type="project" value="UniProtKB-KW"/>
</dbReference>
<dbReference type="SMART" id="SM00228">
    <property type="entry name" value="PDZ"/>
    <property type="match status" value="1"/>
</dbReference>
<dbReference type="InterPro" id="IPR036034">
    <property type="entry name" value="PDZ_sf"/>
</dbReference>
<gene>
    <name evidence="5" type="ORF">S06H3_17813</name>
</gene>
<comment type="similarity">
    <text evidence="1">Belongs to the peptidase S1C family.</text>
</comment>